<keyword evidence="2" id="KW-0539">Nucleus</keyword>
<keyword evidence="8" id="KW-1185">Reference proteome</keyword>
<dbReference type="GO" id="GO:0045944">
    <property type="term" value="P:positive regulation of transcription by RNA polymerase II"/>
    <property type="evidence" value="ECO:0007669"/>
    <property type="project" value="TreeGrafter"/>
</dbReference>
<evidence type="ECO:0000256" key="3">
    <source>
        <dbReference type="ARBA" id="ARBA00039921"/>
    </source>
</evidence>
<dbReference type="SUPFAM" id="SSF54236">
    <property type="entry name" value="Ubiquitin-like"/>
    <property type="match status" value="2"/>
</dbReference>
<dbReference type="eggNOG" id="KOG1769">
    <property type="taxonomic scope" value="Eukaryota"/>
</dbReference>
<dbReference type="AlphaFoldDB" id="A0A087XWC9"/>
<dbReference type="GeneTree" id="ENSGT00390000007119"/>
<organism evidence="7 8">
    <name type="scientific">Poecilia formosa</name>
    <name type="common">Amazon molly</name>
    <name type="synonym">Limia formosa</name>
    <dbReference type="NCBI Taxonomy" id="48698"/>
    <lineage>
        <taxon>Eukaryota</taxon>
        <taxon>Metazoa</taxon>
        <taxon>Chordata</taxon>
        <taxon>Craniata</taxon>
        <taxon>Vertebrata</taxon>
        <taxon>Euteleostomi</taxon>
        <taxon>Actinopterygii</taxon>
        <taxon>Neopterygii</taxon>
        <taxon>Teleostei</taxon>
        <taxon>Neoteleostei</taxon>
        <taxon>Acanthomorphata</taxon>
        <taxon>Ovalentaria</taxon>
        <taxon>Atherinomorphae</taxon>
        <taxon>Cyprinodontiformes</taxon>
        <taxon>Poeciliidae</taxon>
        <taxon>Poeciliinae</taxon>
        <taxon>Poecilia</taxon>
    </lineage>
</organism>
<reference evidence="8" key="1">
    <citation type="submission" date="2013-10" db="EMBL/GenBank/DDBJ databases">
        <authorList>
            <person name="Schartl M."/>
            <person name="Warren W."/>
        </authorList>
    </citation>
    <scope>NUCLEOTIDE SEQUENCE [LARGE SCALE GENOMIC DNA]</scope>
    <source>
        <strain evidence="8">female</strain>
    </source>
</reference>
<dbReference type="Pfam" id="PF11976">
    <property type="entry name" value="Rad60-SLD"/>
    <property type="match status" value="1"/>
</dbReference>
<evidence type="ECO:0000256" key="4">
    <source>
        <dbReference type="ARBA" id="ARBA00042764"/>
    </source>
</evidence>
<reference evidence="7" key="3">
    <citation type="submission" date="2025-09" db="UniProtKB">
        <authorList>
            <consortium name="Ensembl"/>
        </authorList>
    </citation>
    <scope>IDENTIFICATION</scope>
</reference>
<evidence type="ECO:0000256" key="1">
    <source>
        <dbReference type="ARBA" id="ARBA00004123"/>
    </source>
</evidence>
<comment type="subcellular location">
    <subcellularLocation>
        <location evidence="1">Nucleus</location>
    </subcellularLocation>
</comment>
<evidence type="ECO:0000256" key="5">
    <source>
        <dbReference type="SAM" id="MobiDB-lite"/>
    </source>
</evidence>
<sequence length="346" mass="37824">MQHQLALCVETIMADTVSSSDLRPSAKRRRLNPAAIVPVPVYSSRVSSSLQLKPTACLLGGRESSDDGGDESLWAEFNPRRPAVVELSDSEEEPEPGRFRSKPAENQLGHAGCPSPPPPESPVQKQSSKARRKISEINKKLRAVSAVLSPEPPDQRTSRRRNRRNQRSDPTDDSDDVIIMSPADGSDSPREIPLKIRCRTDVHKVLVLPSTRLSEVLGRLAAILEVPPPRLLLLREELELPAGATVGQLGLGIADILECVVMPAEEQSCSSSCVSLKLQSRDRSSSQLFLVHREAPLSSVFSQFLSRLPAGARRSVRFHFDGSKVAGSQTAAQLELEDGDIIEVWT</sequence>
<dbReference type="Ensembl" id="ENSPFOT00000010097.2">
    <property type="protein sequence ID" value="ENSPFOP00000010082.2"/>
    <property type="gene ID" value="ENSPFOG00000010096.2"/>
</dbReference>
<dbReference type="PANTHER" id="PTHR47187:SF1">
    <property type="entry name" value="NFATC2-INTERACTING PROTEIN"/>
    <property type="match status" value="1"/>
</dbReference>
<dbReference type="InterPro" id="IPR022617">
    <property type="entry name" value="Rad60/SUMO-like_dom"/>
</dbReference>
<evidence type="ECO:0000256" key="2">
    <source>
        <dbReference type="ARBA" id="ARBA00023242"/>
    </source>
</evidence>
<feature type="region of interest" description="Disordered" evidence="5">
    <location>
        <begin position="61"/>
        <end position="191"/>
    </location>
</feature>
<dbReference type="OMA" id="NVVDHMA"/>
<reference evidence="7" key="2">
    <citation type="submission" date="2025-08" db="UniProtKB">
        <authorList>
            <consortium name="Ensembl"/>
        </authorList>
    </citation>
    <scope>IDENTIFICATION</scope>
</reference>
<dbReference type="Gene3D" id="3.10.20.90">
    <property type="entry name" value="Phosphatidylinositol 3-kinase Catalytic Subunit, Chain A, domain 1"/>
    <property type="match status" value="2"/>
</dbReference>
<dbReference type="EMBL" id="AYCK01015661">
    <property type="status" value="NOT_ANNOTATED_CDS"/>
    <property type="molecule type" value="Genomic_DNA"/>
</dbReference>
<evidence type="ECO:0000259" key="6">
    <source>
        <dbReference type="Pfam" id="PF11976"/>
    </source>
</evidence>
<name>A0A087XWC9_POEFO</name>
<proteinExistence type="predicted"/>
<dbReference type="InterPro" id="IPR029071">
    <property type="entry name" value="Ubiquitin-like_domsf"/>
</dbReference>
<dbReference type="InterPro" id="IPR052324">
    <property type="entry name" value="NFATC2-Int_DNA_Repair"/>
</dbReference>
<protein>
    <recommendedName>
        <fullName evidence="3">NFATC2-interacting protein</fullName>
    </recommendedName>
    <alternativeName>
        <fullName evidence="4">Nuclear factor of activated T-cells, cytoplasmic 2-interacting protein</fullName>
    </alternativeName>
</protein>
<accession>A0A087XWC9</accession>
<dbReference type="STRING" id="48698.ENSPFOP00000010082"/>
<dbReference type="Proteomes" id="UP000028760">
    <property type="component" value="Unassembled WGS sequence"/>
</dbReference>
<dbReference type="PANTHER" id="PTHR47187">
    <property type="entry name" value="NFATC2-INTERACTING PROTEIN"/>
    <property type="match status" value="1"/>
</dbReference>
<evidence type="ECO:0000313" key="8">
    <source>
        <dbReference type="Proteomes" id="UP000028760"/>
    </source>
</evidence>
<dbReference type="GO" id="GO:0005634">
    <property type="term" value="C:nucleus"/>
    <property type="evidence" value="ECO:0007669"/>
    <property type="project" value="UniProtKB-SubCell"/>
</dbReference>
<feature type="domain" description="Rad60/SUMO-like" evidence="6">
    <location>
        <begin position="276"/>
        <end position="344"/>
    </location>
</feature>
<evidence type="ECO:0000313" key="7">
    <source>
        <dbReference type="Ensembl" id="ENSPFOP00000010082.2"/>
    </source>
</evidence>